<evidence type="ECO:0000313" key="3">
    <source>
        <dbReference type="Proteomes" id="UP001075354"/>
    </source>
</evidence>
<keyword evidence="1" id="KW-0732">Signal</keyword>
<protein>
    <submittedName>
        <fullName evidence="2">Uncharacterized protein</fullName>
    </submittedName>
</protein>
<evidence type="ECO:0000256" key="1">
    <source>
        <dbReference type="SAM" id="SignalP"/>
    </source>
</evidence>
<proteinExistence type="predicted"/>
<feature type="chain" id="PRO_5043507677" evidence="1">
    <location>
        <begin position="20"/>
        <end position="210"/>
    </location>
</feature>
<dbReference type="EMBL" id="JAPTSV010000001">
    <property type="protein sequence ID" value="KAJ1531334.1"/>
    <property type="molecule type" value="Genomic_DNA"/>
</dbReference>
<organism evidence="2 3">
    <name type="scientific">Megalurothrips usitatus</name>
    <name type="common">bean blossom thrips</name>
    <dbReference type="NCBI Taxonomy" id="439358"/>
    <lineage>
        <taxon>Eukaryota</taxon>
        <taxon>Metazoa</taxon>
        <taxon>Ecdysozoa</taxon>
        <taxon>Arthropoda</taxon>
        <taxon>Hexapoda</taxon>
        <taxon>Insecta</taxon>
        <taxon>Pterygota</taxon>
        <taxon>Neoptera</taxon>
        <taxon>Paraneoptera</taxon>
        <taxon>Thysanoptera</taxon>
        <taxon>Terebrantia</taxon>
        <taxon>Thripoidea</taxon>
        <taxon>Thripidae</taxon>
        <taxon>Megalurothrips</taxon>
    </lineage>
</organism>
<feature type="signal peptide" evidence="1">
    <location>
        <begin position="1"/>
        <end position="19"/>
    </location>
</feature>
<accession>A0AAV7XZN9</accession>
<keyword evidence="3" id="KW-1185">Reference proteome</keyword>
<name>A0AAV7XZN9_9NEOP</name>
<dbReference type="AlphaFoldDB" id="A0AAV7XZN9"/>
<sequence>MNVTPWLIPLLTVVSAVAGQQCEDWEWQCDSGQCTDIYAICRHWSMCDDLSDNNRNCKVASVSVAVGDVITARIPEFRARYNGVVAAICDPEADSDTGVSVHCNAVTVTGYTPRGEMSGVTEIGCDAFGDSCYEEEETFFGPRTGVERLQDGELVLRLERSEDALAVWLPEHPKHAVTVPADGGTLLRLIPHYRHADMAVEFAVHTSEDA</sequence>
<reference evidence="2" key="1">
    <citation type="submission" date="2022-12" db="EMBL/GenBank/DDBJ databases">
        <title>Chromosome-level genome assembly of the bean flower thrips Megalurothrips usitatus.</title>
        <authorList>
            <person name="Ma L."/>
            <person name="Liu Q."/>
            <person name="Li H."/>
            <person name="Cai W."/>
        </authorList>
    </citation>
    <scope>NUCLEOTIDE SEQUENCE</scope>
    <source>
        <strain evidence="2">Cailab_2022a</strain>
    </source>
</reference>
<evidence type="ECO:0000313" key="2">
    <source>
        <dbReference type="EMBL" id="KAJ1531334.1"/>
    </source>
</evidence>
<gene>
    <name evidence="2" type="ORF">ONE63_000018</name>
</gene>
<dbReference type="Proteomes" id="UP001075354">
    <property type="component" value="Chromosome 1"/>
</dbReference>
<comment type="caution">
    <text evidence="2">The sequence shown here is derived from an EMBL/GenBank/DDBJ whole genome shotgun (WGS) entry which is preliminary data.</text>
</comment>